<comment type="caution">
    <text evidence="3">The sequence shown here is derived from an EMBL/GenBank/DDBJ whole genome shotgun (WGS) entry which is preliminary data.</text>
</comment>
<feature type="compositionally biased region" description="Basic and acidic residues" evidence="2">
    <location>
        <begin position="117"/>
        <end position="146"/>
    </location>
</feature>
<feature type="compositionally biased region" description="Pro residues" evidence="2">
    <location>
        <begin position="226"/>
        <end position="235"/>
    </location>
</feature>
<reference evidence="3 4" key="1">
    <citation type="journal article" date="2016" name="Genome Biol. Evol.">
        <title>Gene Family Evolution Reflects Adaptation to Soil Environmental Stressors in the Genome of the Collembolan Orchesella cincta.</title>
        <authorList>
            <person name="Faddeeva-Vakhrusheva A."/>
            <person name="Derks M.F."/>
            <person name="Anvar S.Y."/>
            <person name="Agamennone V."/>
            <person name="Suring W."/>
            <person name="Smit S."/>
            <person name="van Straalen N.M."/>
            <person name="Roelofs D."/>
        </authorList>
    </citation>
    <scope>NUCLEOTIDE SEQUENCE [LARGE SCALE GENOMIC DNA]</scope>
    <source>
        <tissue evidence="3">Mixed pool</tissue>
    </source>
</reference>
<feature type="compositionally biased region" description="Low complexity" evidence="2">
    <location>
        <begin position="236"/>
        <end position="251"/>
    </location>
</feature>
<feature type="compositionally biased region" description="Basic and acidic residues" evidence="2">
    <location>
        <begin position="91"/>
        <end position="110"/>
    </location>
</feature>
<evidence type="ECO:0000313" key="4">
    <source>
        <dbReference type="Proteomes" id="UP000094527"/>
    </source>
</evidence>
<gene>
    <name evidence="3" type="ORF">Ocin01_09166</name>
</gene>
<keyword evidence="4" id="KW-1185">Reference proteome</keyword>
<feature type="compositionally biased region" description="Basic and acidic residues" evidence="2">
    <location>
        <begin position="684"/>
        <end position="697"/>
    </location>
</feature>
<feature type="region of interest" description="Disordered" evidence="2">
    <location>
        <begin position="303"/>
        <end position="361"/>
    </location>
</feature>
<evidence type="ECO:0000313" key="3">
    <source>
        <dbReference type="EMBL" id="ODM97511.1"/>
    </source>
</evidence>
<sequence>MADKKPVEVPQTTGGTEKGQDPSEEEKRTSKDTTGTTGTDESGSGSTPKETPQQGHDAGGGIMGIFPKIPGLPQIGGHRAWGKWAPPPPKPEGEESLHEVVEKLRAKETSPARSKKAKPEKIVEEPEQAPKRKEPAPPKPEKAKRDPTKKKRKVTVYNVREPKAKPDEIQEEPEPKELPPPPKPEPVVIQPEPVKKPVPPPPPPAQELPPPPPKPEPKEIPQAPKELPPPPPPPKAQLQEVKQEPVQQPVPKELPPPPPKPEPEEIKKPMTKELPYNLDVQSLIPSHMVKSVKIKKVKKTEAIRKHVAPPRDDDKPTGPVASKVVFLKRPDEPPKATEEPPPEPVVEPMPEPEPAPEVPKGVIQPEGITDINGLPMFLVTDTVANLIHITNEDKLIDKRLSELIDVHRGDMLKKLKKKQQTKIPTYTYAEMMKMLKDQGIPCPTNEDFSRLHGLHSRWDPDFTVLEYFSPMLRTFVPINMRSAKNIAVSPLLRVNGINAKLEIIKYRGRYRGCWTTDDCIKGLDISKVPPKREALEGFVQRGRHENTQKKYDEMSKVALDEAHLDYLIEIQSYQAETLPIPIFYDMLHLGMEVANENLRILVEEDGYPPNDIIFISTEEHAQQLKRKIQLYGALGLETLESKRKGLGQYLPQWLQTRDEVVREIMNRKDNEWYTRLTKTENEGKVRENIRKGEDPRKSIGTSKIRASFSKDARKVHPETHAPGDNKGHLKHKK</sequence>
<dbReference type="AlphaFoldDB" id="A0A1D2MX49"/>
<feature type="region of interest" description="Disordered" evidence="2">
    <location>
        <begin position="1"/>
        <end position="273"/>
    </location>
</feature>
<accession>A0A1D2MX49</accession>
<feature type="compositionally biased region" description="Pro residues" evidence="2">
    <location>
        <begin position="196"/>
        <end position="214"/>
    </location>
</feature>
<feature type="compositionally biased region" description="Low complexity" evidence="2">
    <location>
        <begin position="32"/>
        <end position="47"/>
    </location>
</feature>
<dbReference type="PANTHER" id="PTHR13037">
    <property type="entry name" value="FORMIN"/>
    <property type="match status" value="1"/>
</dbReference>
<evidence type="ECO:0000256" key="2">
    <source>
        <dbReference type="SAM" id="MobiDB-lite"/>
    </source>
</evidence>
<feature type="compositionally biased region" description="Basic and acidic residues" evidence="2">
    <location>
        <begin position="303"/>
        <end position="316"/>
    </location>
</feature>
<dbReference type="EMBL" id="LJIJ01000436">
    <property type="protein sequence ID" value="ODM97511.1"/>
    <property type="molecule type" value="Genomic_DNA"/>
</dbReference>
<dbReference type="OrthoDB" id="10610539at2759"/>
<feature type="compositionally biased region" description="Pro residues" evidence="2">
    <location>
        <begin position="342"/>
        <end position="357"/>
    </location>
</feature>
<evidence type="ECO:0000256" key="1">
    <source>
        <dbReference type="ARBA" id="ARBA00022581"/>
    </source>
</evidence>
<feature type="compositionally biased region" description="Basic and acidic residues" evidence="2">
    <location>
        <begin position="160"/>
        <end position="177"/>
    </location>
</feature>
<name>A0A1D2MX49_ORCCI</name>
<dbReference type="Proteomes" id="UP000094527">
    <property type="component" value="Unassembled WGS sequence"/>
</dbReference>
<organism evidence="3 4">
    <name type="scientific">Orchesella cincta</name>
    <name type="common">Springtail</name>
    <name type="synonym">Podura cincta</name>
    <dbReference type="NCBI Taxonomy" id="48709"/>
    <lineage>
        <taxon>Eukaryota</taxon>
        <taxon>Metazoa</taxon>
        <taxon>Ecdysozoa</taxon>
        <taxon>Arthropoda</taxon>
        <taxon>Hexapoda</taxon>
        <taxon>Collembola</taxon>
        <taxon>Entomobryomorpha</taxon>
        <taxon>Entomobryoidea</taxon>
        <taxon>Orchesellidae</taxon>
        <taxon>Orchesellinae</taxon>
        <taxon>Orchesella</taxon>
    </lineage>
</organism>
<feature type="compositionally biased region" description="Basic and acidic residues" evidence="2">
    <location>
        <begin position="708"/>
        <end position="727"/>
    </location>
</feature>
<feature type="compositionally biased region" description="Basic and acidic residues" evidence="2">
    <location>
        <begin position="261"/>
        <end position="271"/>
    </location>
</feature>
<keyword evidence="1" id="KW-0945">Host-virus interaction</keyword>
<dbReference type="PANTHER" id="PTHR13037:SF24">
    <property type="entry name" value="POLYCOMB PROTEIN PCL-RELATED"/>
    <property type="match status" value="1"/>
</dbReference>
<dbReference type="STRING" id="48709.A0A1D2MX49"/>
<proteinExistence type="predicted"/>
<dbReference type="OMA" id="FISTEEH"/>
<feature type="compositionally biased region" description="Basic and acidic residues" evidence="2">
    <location>
        <begin position="328"/>
        <end position="338"/>
    </location>
</feature>
<feature type="region of interest" description="Disordered" evidence="2">
    <location>
        <begin position="684"/>
        <end position="733"/>
    </location>
</feature>
<protein>
    <submittedName>
        <fullName evidence="3">Uncharacterized protein</fullName>
    </submittedName>
</protein>
<feature type="non-terminal residue" evidence="3">
    <location>
        <position position="733"/>
    </location>
</feature>
<feature type="compositionally biased region" description="Basic and acidic residues" evidence="2">
    <location>
        <begin position="18"/>
        <end position="31"/>
    </location>
</feature>